<sequence length="458" mass="48712">MAARYWRLVGLQVPTGMSVAVLQSLKAFDATGAELTAMVSASVPPTSGSPSALPASWSRQDFVASGFAIHLDMGVSVNIARVSVQLQGLSFSTFGSLQQLNSGAWEHVLRVGEDPYFDNVGLLWIAQDWLDRSPKAFEMMRGGAPELVKTGKWGSAAKFMGGSYLNLPASNALSPDTGGKLTFEAWATCDVGSDRANALISVFCGSFESSDRCYQINLSVAAGTVTAQIVVWGGFGSSNVVGNLSQTVTGDVTTEIYIGASFDGLQLTWCVNGSLMTTTMTGSPISGPGVTCIARDPTREPQGFDRDYKGIIGAMRITKGVARDLSSVPLAPWRSGVHDFPAHQLARTSALSGQVAPVGMHRLHGTSVAKDCEFGGPGRIWGTNEIETSPNSRMPTGGRVVLLRQRDKILVRETWADAATGAWEFKGIDPLPEYLVLAEDLEGNYRPVAANKLTPEVA</sequence>
<reference evidence="1 2" key="1">
    <citation type="journal article" date="2016" name="Int. J. Syst. Evol. Microbiol.">
        <title>Description of Comamonas sediminis sp. nov., isolated from lagoon sediments.</title>
        <authorList>
            <person name="Subhash Y."/>
            <person name="Bang J.J."/>
            <person name="You T.H."/>
            <person name="Lee S.S."/>
        </authorList>
    </citation>
    <scope>NUCLEOTIDE SEQUENCE [LARGE SCALE GENOMIC DNA]</scope>
    <source>
        <strain evidence="1 2">JCM 31169</strain>
    </source>
</reference>
<dbReference type="Proteomes" id="UP001562178">
    <property type="component" value="Unassembled WGS sequence"/>
</dbReference>
<dbReference type="SUPFAM" id="SSF49899">
    <property type="entry name" value="Concanavalin A-like lectins/glucanases"/>
    <property type="match status" value="1"/>
</dbReference>
<protein>
    <recommendedName>
        <fullName evidence="3">Minor tail protein</fullName>
    </recommendedName>
</protein>
<keyword evidence="2" id="KW-1185">Reference proteome</keyword>
<name>A0ABV4B7K0_9BURK</name>
<proteinExistence type="predicted"/>
<evidence type="ECO:0008006" key="3">
    <source>
        <dbReference type="Google" id="ProtNLM"/>
    </source>
</evidence>
<evidence type="ECO:0000313" key="1">
    <source>
        <dbReference type="EMBL" id="MEY2253420.1"/>
    </source>
</evidence>
<organism evidence="1 2">
    <name type="scientific">Comamonas sediminis</name>
    <dbReference type="NCBI Taxonomy" id="1783360"/>
    <lineage>
        <taxon>Bacteria</taxon>
        <taxon>Pseudomonadati</taxon>
        <taxon>Pseudomonadota</taxon>
        <taxon>Betaproteobacteria</taxon>
        <taxon>Burkholderiales</taxon>
        <taxon>Comamonadaceae</taxon>
        <taxon>Comamonas</taxon>
    </lineage>
</organism>
<dbReference type="InterPro" id="IPR013320">
    <property type="entry name" value="ConA-like_dom_sf"/>
</dbReference>
<dbReference type="EMBL" id="JBGBDC010000010">
    <property type="protein sequence ID" value="MEY2253420.1"/>
    <property type="molecule type" value="Genomic_DNA"/>
</dbReference>
<evidence type="ECO:0000313" key="2">
    <source>
        <dbReference type="Proteomes" id="UP001562178"/>
    </source>
</evidence>
<gene>
    <name evidence="1" type="ORF">AB7A72_20550</name>
</gene>
<accession>A0ABV4B7K0</accession>
<dbReference type="RefSeq" id="WP_369461008.1">
    <property type="nucleotide sequence ID" value="NZ_JBGBDC010000010.1"/>
</dbReference>
<comment type="caution">
    <text evidence="1">The sequence shown here is derived from an EMBL/GenBank/DDBJ whole genome shotgun (WGS) entry which is preliminary data.</text>
</comment>
<dbReference type="Gene3D" id="2.60.120.200">
    <property type="match status" value="1"/>
</dbReference>